<dbReference type="SUPFAM" id="SSF57756">
    <property type="entry name" value="Retrovirus zinc finger-like domains"/>
    <property type="match status" value="1"/>
</dbReference>
<dbReference type="SUPFAM" id="SSF53098">
    <property type="entry name" value="Ribonuclease H-like"/>
    <property type="match status" value="1"/>
</dbReference>
<dbReference type="SMART" id="SM00343">
    <property type="entry name" value="ZnF_C2HC"/>
    <property type="match status" value="1"/>
</dbReference>
<dbReference type="GO" id="GO:0003676">
    <property type="term" value="F:nucleic acid binding"/>
    <property type="evidence" value="ECO:0007669"/>
    <property type="project" value="InterPro"/>
</dbReference>
<dbReference type="AlphaFoldDB" id="A0A6L2LX17"/>
<dbReference type="PROSITE" id="PS50158">
    <property type="entry name" value="ZF_CCHC"/>
    <property type="match status" value="1"/>
</dbReference>
<dbReference type="InterPro" id="IPR036875">
    <property type="entry name" value="Znf_CCHC_sf"/>
</dbReference>
<dbReference type="Pfam" id="PF00098">
    <property type="entry name" value="zf-CCHC"/>
    <property type="match status" value="1"/>
</dbReference>
<evidence type="ECO:0000259" key="2">
    <source>
        <dbReference type="PROSITE" id="PS50158"/>
    </source>
</evidence>
<feature type="domain" description="CCHC-type" evidence="2">
    <location>
        <begin position="173"/>
        <end position="188"/>
    </location>
</feature>
<dbReference type="InterPro" id="IPR012337">
    <property type="entry name" value="RNaseH-like_sf"/>
</dbReference>
<evidence type="ECO:0000313" key="3">
    <source>
        <dbReference type="EMBL" id="GEU64982.1"/>
    </source>
</evidence>
<keyword evidence="1" id="KW-0862">Zinc</keyword>
<sequence>MALQLRQKNGSTILFKPDEFAGFDVLGFWKEKESMFLALSRMAGDMLSAQATSVAFEFAFSTSGRVLSIGRTRLTPTSLKMLIENEAITLFDEEITLDEALSEARSDAVAAWRLSGWLGCSRRASMRDWFPRPQKRKRKRRCQQRRWEPRSLYRRGRGRGFQSQRGGKLQIQCYNCRKYGHYANECTSSRKVEEKANLVEVEDKDELTLLMARHDAQEERINPWHIDFAASNHMTGEEDLFVEM</sequence>
<accession>A0A6L2LX17</accession>
<evidence type="ECO:0000256" key="1">
    <source>
        <dbReference type="PROSITE-ProRule" id="PRU00047"/>
    </source>
</evidence>
<dbReference type="InterPro" id="IPR001878">
    <property type="entry name" value="Znf_CCHC"/>
</dbReference>
<dbReference type="InterPro" id="IPR008906">
    <property type="entry name" value="HATC_C_dom"/>
</dbReference>
<dbReference type="PANTHER" id="PTHR23272">
    <property type="entry name" value="BED FINGER-RELATED"/>
    <property type="match status" value="1"/>
</dbReference>
<name>A0A6L2LX17_TANCI</name>
<dbReference type="Gene3D" id="4.10.60.10">
    <property type="entry name" value="Zinc finger, CCHC-type"/>
    <property type="match status" value="1"/>
</dbReference>
<gene>
    <name evidence="3" type="ORF">Tci_036960</name>
</gene>
<dbReference type="GO" id="GO:0008270">
    <property type="term" value="F:zinc ion binding"/>
    <property type="evidence" value="ECO:0007669"/>
    <property type="project" value="UniProtKB-KW"/>
</dbReference>
<keyword evidence="1" id="KW-0479">Metal-binding</keyword>
<dbReference type="PANTHER" id="PTHR23272:SF190">
    <property type="entry name" value="ZINC FINGER, BED-TYPE-RELATED"/>
    <property type="match status" value="1"/>
</dbReference>
<keyword evidence="1" id="KW-0863">Zinc-finger</keyword>
<dbReference type="EMBL" id="BKCJ010005114">
    <property type="protein sequence ID" value="GEU64982.1"/>
    <property type="molecule type" value="Genomic_DNA"/>
</dbReference>
<dbReference type="GO" id="GO:0046983">
    <property type="term" value="F:protein dimerization activity"/>
    <property type="evidence" value="ECO:0007669"/>
    <property type="project" value="InterPro"/>
</dbReference>
<reference evidence="3" key="1">
    <citation type="journal article" date="2019" name="Sci. Rep.">
        <title>Draft genome of Tanacetum cinerariifolium, the natural source of mosquito coil.</title>
        <authorList>
            <person name="Yamashiro T."/>
            <person name="Shiraishi A."/>
            <person name="Satake H."/>
            <person name="Nakayama K."/>
        </authorList>
    </citation>
    <scope>NUCLEOTIDE SEQUENCE</scope>
</reference>
<dbReference type="Pfam" id="PF05699">
    <property type="entry name" value="Dimer_Tnp_hAT"/>
    <property type="match status" value="1"/>
</dbReference>
<proteinExistence type="predicted"/>
<comment type="caution">
    <text evidence="3">The sequence shown here is derived from an EMBL/GenBank/DDBJ whole genome shotgun (WGS) entry which is preliminary data.</text>
</comment>
<protein>
    <submittedName>
        <fullName evidence="3">Retrovirus-related Pol polyprotein from transposon TNT 1-94</fullName>
    </submittedName>
</protein>
<organism evidence="3">
    <name type="scientific">Tanacetum cinerariifolium</name>
    <name type="common">Dalmatian daisy</name>
    <name type="synonym">Chrysanthemum cinerariifolium</name>
    <dbReference type="NCBI Taxonomy" id="118510"/>
    <lineage>
        <taxon>Eukaryota</taxon>
        <taxon>Viridiplantae</taxon>
        <taxon>Streptophyta</taxon>
        <taxon>Embryophyta</taxon>
        <taxon>Tracheophyta</taxon>
        <taxon>Spermatophyta</taxon>
        <taxon>Magnoliopsida</taxon>
        <taxon>eudicotyledons</taxon>
        <taxon>Gunneridae</taxon>
        <taxon>Pentapetalae</taxon>
        <taxon>asterids</taxon>
        <taxon>campanulids</taxon>
        <taxon>Asterales</taxon>
        <taxon>Asteraceae</taxon>
        <taxon>Asteroideae</taxon>
        <taxon>Anthemideae</taxon>
        <taxon>Anthemidinae</taxon>
        <taxon>Tanacetum</taxon>
    </lineage>
</organism>